<dbReference type="SMART" id="SM00174">
    <property type="entry name" value="RHO"/>
    <property type="match status" value="1"/>
</dbReference>
<keyword evidence="4" id="KW-0342">GTP-binding</keyword>
<evidence type="ECO:0000313" key="7">
    <source>
        <dbReference type="Proteomes" id="UP000761534"/>
    </source>
</evidence>
<accession>A0A642VAQ0</accession>
<dbReference type="Pfam" id="PF00071">
    <property type="entry name" value="Ras"/>
    <property type="match status" value="1"/>
</dbReference>
<dbReference type="EMBL" id="SWFS01000091">
    <property type="protein sequence ID" value="KAA8916667.1"/>
    <property type="molecule type" value="Genomic_DNA"/>
</dbReference>
<sequence length="172" mass="19630">MGCDFLTARVEADDAGLGTVGLQIWDTAGQERFNSLAFSFYRGADVAVFVYDMTNAESFQNLNKWVRSFYEHCMVREPILFLVGNKSDKRDYRVISPRQAMEFCQDHFNKTADSDVDRVCLETSAKDDLGIRDLFRRVATLVAKRQNENPISFEVMDSTIEIDQPKPTSKCC</sequence>
<dbReference type="SMART" id="SM00175">
    <property type="entry name" value="RAB"/>
    <property type="match status" value="1"/>
</dbReference>
<dbReference type="PROSITE" id="PS51419">
    <property type="entry name" value="RAB"/>
    <property type="match status" value="1"/>
</dbReference>
<dbReference type="PRINTS" id="PR00449">
    <property type="entry name" value="RASTRNSFRMNG"/>
</dbReference>
<dbReference type="PROSITE" id="PS51421">
    <property type="entry name" value="RAS"/>
    <property type="match status" value="1"/>
</dbReference>
<protein>
    <submittedName>
        <fullName evidence="6">Uncharacterized protein</fullName>
    </submittedName>
</protein>
<dbReference type="PANTHER" id="PTHR47981:SF20">
    <property type="entry name" value="RAS-RELATED PROTEIN RAB-7A"/>
    <property type="match status" value="1"/>
</dbReference>
<comment type="caution">
    <text evidence="6">The sequence shown here is derived from an EMBL/GenBank/DDBJ whole genome shotgun (WGS) entry which is preliminary data.</text>
</comment>
<dbReference type="SMART" id="SM00173">
    <property type="entry name" value="RAS"/>
    <property type="match status" value="1"/>
</dbReference>
<dbReference type="Proteomes" id="UP000761534">
    <property type="component" value="Unassembled WGS sequence"/>
</dbReference>
<dbReference type="CDD" id="cd00154">
    <property type="entry name" value="Rab"/>
    <property type="match status" value="1"/>
</dbReference>
<evidence type="ECO:0000313" key="6">
    <source>
        <dbReference type="EMBL" id="KAA8916667.1"/>
    </source>
</evidence>
<comment type="similarity">
    <text evidence="1">Belongs to the small GTPase superfamily. Rab family.</text>
</comment>
<reference evidence="6" key="1">
    <citation type="journal article" date="2019" name="G3 (Bethesda)">
        <title>Genome Assemblies of Two Rare Opportunistic Yeast Pathogens: Diutina rugosa (syn. Candida rugosa) and Trichomonascus ciferrii (syn. Candida ciferrii).</title>
        <authorList>
            <person name="Mixao V."/>
            <person name="Saus E."/>
            <person name="Hansen A.P."/>
            <person name="Lass-Florl C."/>
            <person name="Gabaldon T."/>
        </authorList>
    </citation>
    <scope>NUCLEOTIDE SEQUENCE</scope>
    <source>
        <strain evidence="6">CBS 4856</strain>
    </source>
</reference>
<dbReference type="PANTHER" id="PTHR47981">
    <property type="entry name" value="RAB FAMILY"/>
    <property type="match status" value="1"/>
</dbReference>
<dbReference type="Gene3D" id="3.40.50.300">
    <property type="entry name" value="P-loop containing nucleotide triphosphate hydrolases"/>
    <property type="match status" value="1"/>
</dbReference>
<dbReference type="NCBIfam" id="TIGR00231">
    <property type="entry name" value="small_GTP"/>
    <property type="match status" value="1"/>
</dbReference>
<keyword evidence="5" id="KW-0449">Lipoprotein</keyword>
<gene>
    <name evidence="6" type="ORF">TRICI_001193</name>
</gene>
<evidence type="ECO:0000256" key="5">
    <source>
        <dbReference type="ARBA" id="ARBA00023289"/>
    </source>
</evidence>
<keyword evidence="3" id="KW-0547">Nucleotide-binding</keyword>
<dbReference type="InterPro" id="IPR005225">
    <property type="entry name" value="Small_GTP-bd"/>
</dbReference>
<evidence type="ECO:0000256" key="3">
    <source>
        <dbReference type="ARBA" id="ARBA00022741"/>
    </source>
</evidence>
<dbReference type="OrthoDB" id="9989112at2759"/>
<evidence type="ECO:0000256" key="1">
    <source>
        <dbReference type="ARBA" id="ARBA00006270"/>
    </source>
</evidence>
<name>A0A642VAQ0_9ASCO</name>
<evidence type="ECO:0000256" key="2">
    <source>
        <dbReference type="ARBA" id="ARBA00022481"/>
    </source>
</evidence>
<organism evidence="6 7">
    <name type="scientific">Trichomonascus ciferrii</name>
    <dbReference type="NCBI Taxonomy" id="44093"/>
    <lineage>
        <taxon>Eukaryota</taxon>
        <taxon>Fungi</taxon>
        <taxon>Dikarya</taxon>
        <taxon>Ascomycota</taxon>
        <taxon>Saccharomycotina</taxon>
        <taxon>Dipodascomycetes</taxon>
        <taxon>Dipodascales</taxon>
        <taxon>Trichomonascaceae</taxon>
        <taxon>Trichomonascus</taxon>
        <taxon>Trichomonascus ciferrii complex</taxon>
    </lineage>
</organism>
<dbReference type="FunFam" id="3.40.50.300:FF:001447">
    <property type="entry name" value="Ras-related protein Rab-1B"/>
    <property type="match status" value="1"/>
</dbReference>
<dbReference type="InterPro" id="IPR027417">
    <property type="entry name" value="P-loop_NTPase"/>
</dbReference>
<dbReference type="GO" id="GO:0003924">
    <property type="term" value="F:GTPase activity"/>
    <property type="evidence" value="ECO:0007669"/>
    <property type="project" value="InterPro"/>
</dbReference>
<dbReference type="SUPFAM" id="SSF52540">
    <property type="entry name" value="P-loop containing nucleoside triphosphate hydrolases"/>
    <property type="match status" value="1"/>
</dbReference>
<evidence type="ECO:0000256" key="4">
    <source>
        <dbReference type="ARBA" id="ARBA00023134"/>
    </source>
</evidence>
<keyword evidence="2" id="KW-0488">Methylation</keyword>
<dbReference type="GO" id="GO:0005525">
    <property type="term" value="F:GTP binding"/>
    <property type="evidence" value="ECO:0007669"/>
    <property type="project" value="UniProtKB-KW"/>
</dbReference>
<proteinExistence type="inferred from homology"/>
<keyword evidence="7" id="KW-1185">Reference proteome</keyword>
<keyword evidence="5" id="KW-0636">Prenylation</keyword>
<dbReference type="AlphaFoldDB" id="A0A642VAQ0"/>
<dbReference type="VEuPathDB" id="FungiDB:TRICI_001193"/>
<dbReference type="InterPro" id="IPR001806">
    <property type="entry name" value="Small_GTPase"/>
</dbReference>